<sequence length="148" mass="16825">MTQRWHLPDPHSQPEFYADVPLKRFLAFLFDTVLLLIVALLLALLTFGLAVLLLVPTWWLLNFAYRAITLANGSATWGMRLVAIEFRTADGRRFDQHEAFLHTLGFMLSFTFFPVQVISMILMATSPRAQGLTDRIMGCVAINRRAQA</sequence>
<dbReference type="Pfam" id="PF06271">
    <property type="entry name" value="RDD"/>
    <property type="match status" value="1"/>
</dbReference>
<accession>A0AAE3WCE0</accession>
<evidence type="ECO:0000313" key="7">
    <source>
        <dbReference type="EMBL" id="MDQ2089110.1"/>
    </source>
</evidence>
<gene>
    <name evidence="7" type="ORF">NO357_04255</name>
</gene>
<keyword evidence="8" id="KW-1185">Reference proteome</keyword>
<evidence type="ECO:0000256" key="3">
    <source>
        <dbReference type="ARBA" id="ARBA00022989"/>
    </source>
</evidence>
<dbReference type="GO" id="GO:0016020">
    <property type="term" value="C:membrane"/>
    <property type="evidence" value="ECO:0007669"/>
    <property type="project" value="UniProtKB-SubCell"/>
</dbReference>
<dbReference type="AlphaFoldDB" id="A0AAE3WCE0"/>
<name>A0AAE3WCE0_9RHOB</name>
<evidence type="ECO:0000259" key="6">
    <source>
        <dbReference type="Pfam" id="PF06271"/>
    </source>
</evidence>
<dbReference type="Proteomes" id="UP001226762">
    <property type="component" value="Unassembled WGS sequence"/>
</dbReference>
<keyword evidence="4 5" id="KW-0472">Membrane</keyword>
<organism evidence="7 8">
    <name type="scientific">Marimonas arenosa</name>
    <dbReference type="NCBI Taxonomy" id="1795305"/>
    <lineage>
        <taxon>Bacteria</taxon>
        <taxon>Pseudomonadati</taxon>
        <taxon>Pseudomonadota</taxon>
        <taxon>Alphaproteobacteria</taxon>
        <taxon>Rhodobacterales</taxon>
        <taxon>Paracoccaceae</taxon>
        <taxon>Marimonas</taxon>
    </lineage>
</organism>
<proteinExistence type="predicted"/>
<protein>
    <submittedName>
        <fullName evidence="7">RDD family protein</fullName>
    </submittedName>
</protein>
<comment type="subcellular location">
    <subcellularLocation>
        <location evidence="1">Membrane</location>
        <topology evidence="1">Multi-pass membrane protein</topology>
    </subcellularLocation>
</comment>
<evidence type="ECO:0000256" key="4">
    <source>
        <dbReference type="ARBA" id="ARBA00023136"/>
    </source>
</evidence>
<feature type="domain" description="RDD" evidence="6">
    <location>
        <begin position="22"/>
        <end position="138"/>
    </location>
</feature>
<feature type="transmembrane region" description="Helical" evidence="5">
    <location>
        <begin position="63"/>
        <end position="83"/>
    </location>
</feature>
<reference evidence="7" key="2">
    <citation type="submission" date="2023-02" db="EMBL/GenBank/DDBJ databases">
        <title>'Rhodoalgimonas zhirmunskyi' gen. nov., isolated from a red alga.</title>
        <authorList>
            <person name="Nedashkovskaya O.I."/>
            <person name="Otstavnykh N.Y."/>
            <person name="Bystritskaya E.P."/>
            <person name="Balabanova L.A."/>
            <person name="Isaeva M.P."/>
        </authorList>
    </citation>
    <scope>NUCLEOTIDE SEQUENCE</scope>
    <source>
        <strain evidence="7">KCTC 52189</strain>
    </source>
</reference>
<dbReference type="EMBL" id="JANHAX010000001">
    <property type="protein sequence ID" value="MDQ2089110.1"/>
    <property type="molecule type" value="Genomic_DNA"/>
</dbReference>
<comment type="caution">
    <text evidence="7">The sequence shown here is derived from an EMBL/GenBank/DDBJ whole genome shotgun (WGS) entry which is preliminary data.</text>
</comment>
<evidence type="ECO:0000256" key="5">
    <source>
        <dbReference type="SAM" id="Phobius"/>
    </source>
</evidence>
<keyword evidence="3 5" id="KW-1133">Transmembrane helix</keyword>
<dbReference type="RefSeq" id="WP_306734359.1">
    <property type="nucleotide sequence ID" value="NZ_JANHAX010000001.1"/>
</dbReference>
<keyword evidence="2 5" id="KW-0812">Transmembrane</keyword>
<dbReference type="InterPro" id="IPR010432">
    <property type="entry name" value="RDD"/>
</dbReference>
<evidence type="ECO:0000256" key="2">
    <source>
        <dbReference type="ARBA" id="ARBA00022692"/>
    </source>
</evidence>
<feature type="transmembrane region" description="Helical" evidence="5">
    <location>
        <begin position="33"/>
        <end position="57"/>
    </location>
</feature>
<evidence type="ECO:0000313" key="8">
    <source>
        <dbReference type="Proteomes" id="UP001226762"/>
    </source>
</evidence>
<feature type="transmembrane region" description="Helical" evidence="5">
    <location>
        <begin position="104"/>
        <end position="124"/>
    </location>
</feature>
<reference evidence="7" key="1">
    <citation type="submission" date="2022-07" db="EMBL/GenBank/DDBJ databases">
        <authorList>
            <person name="Otstavnykh N."/>
            <person name="Isaeva M."/>
            <person name="Bystritskaya E."/>
        </authorList>
    </citation>
    <scope>NUCLEOTIDE SEQUENCE</scope>
    <source>
        <strain evidence="7">KCTC 52189</strain>
    </source>
</reference>
<evidence type="ECO:0000256" key="1">
    <source>
        <dbReference type="ARBA" id="ARBA00004141"/>
    </source>
</evidence>